<dbReference type="EMBL" id="DVMR01000035">
    <property type="protein sequence ID" value="HIU43502.1"/>
    <property type="molecule type" value="Genomic_DNA"/>
</dbReference>
<proteinExistence type="predicted"/>
<gene>
    <name evidence="1" type="ORF">IAB67_04310</name>
</gene>
<sequence>MKQVRMAQLSDASGIAHVHWASWMETYAGLIDPGYLAQRSEEKSRQAFESAGCRDMAVALLDNEIVGFAGFGQAGS</sequence>
<accession>A0A9D1IUB9</accession>
<dbReference type="Gene3D" id="3.40.630.30">
    <property type="match status" value="1"/>
</dbReference>
<evidence type="ECO:0000313" key="1">
    <source>
        <dbReference type="EMBL" id="HIU43502.1"/>
    </source>
</evidence>
<dbReference type="SUPFAM" id="SSF55729">
    <property type="entry name" value="Acyl-CoA N-acyltransferases (Nat)"/>
    <property type="match status" value="1"/>
</dbReference>
<dbReference type="InterPro" id="IPR016181">
    <property type="entry name" value="Acyl_CoA_acyltransferase"/>
</dbReference>
<name>A0A9D1IUB9_9CLOT</name>
<reference evidence="1" key="1">
    <citation type="submission" date="2020-10" db="EMBL/GenBank/DDBJ databases">
        <authorList>
            <person name="Gilroy R."/>
        </authorList>
    </citation>
    <scope>NUCLEOTIDE SEQUENCE</scope>
    <source>
        <strain evidence="1">CHK191-8634</strain>
    </source>
</reference>
<comment type="caution">
    <text evidence="1">The sequence shown here is derived from an EMBL/GenBank/DDBJ whole genome shotgun (WGS) entry which is preliminary data.</text>
</comment>
<dbReference type="AlphaFoldDB" id="A0A9D1IUB9"/>
<feature type="non-terminal residue" evidence="1">
    <location>
        <position position="76"/>
    </location>
</feature>
<organism evidence="1 2">
    <name type="scientific">Candidatus Ventrousia excrementavium</name>
    <dbReference type="NCBI Taxonomy" id="2840961"/>
    <lineage>
        <taxon>Bacteria</taxon>
        <taxon>Bacillati</taxon>
        <taxon>Bacillota</taxon>
        <taxon>Clostridia</taxon>
        <taxon>Eubacteriales</taxon>
        <taxon>Clostridiaceae</taxon>
        <taxon>Clostridiaceae incertae sedis</taxon>
        <taxon>Candidatus Ventrousia</taxon>
    </lineage>
</organism>
<evidence type="ECO:0000313" key="2">
    <source>
        <dbReference type="Proteomes" id="UP000824073"/>
    </source>
</evidence>
<dbReference type="Proteomes" id="UP000824073">
    <property type="component" value="Unassembled WGS sequence"/>
</dbReference>
<reference evidence="1" key="2">
    <citation type="journal article" date="2021" name="PeerJ">
        <title>Extensive microbial diversity within the chicken gut microbiome revealed by metagenomics and culture.</title>
        <authorList>
            <person name="Gilroy R."/>
            <person name="Ravi A."/>
            <person name="Getino M."/>
            <person name="Pursley I."/>
            <person name="Horton D.L."/>
            <person name="Alikhan N.F."/>
            <person name="Baker D."/>
            <person name="Gharbi K."/>
            <person name="Hall N."/>
            <person name="Watson M."/>
            <person name="Adriaenssens E.M."/>
            <person name="Foster-Nyarko E."/>
            <person name="Jarju S."/>
            <person name="Secka A."/>
            <person name="Antonio M."/>
            <person name="Oren A."/>
            <person name="Chaudhuri R.R."/>
            <person name="La Ragione R."/>
            <person name="Hildebrand F."/>
            <person name="Pallen M.J."/>
        </authorList>
    </citation>
    <scope>NUCLEOTIDE SEQUENCE</scope>
    <source>
        <strain evidence="1">CHK191-8634</strain>
    </source>
</reference>
<protein>
    <submittedName>
        <fullName evidence="1">GNAT family N-acetyltransferase</fullName>
    </submittedName>
</protein>